<evidence type="ECO:0000259" key="9">
    <source>
        <dbReference type="Pfam" id="PF01850"/>
    </source>
</evidence>
<keyword evidence="5 8" id="KW-0378">Hydrolase</keyword>
<dbReference type="HAMAP" id="MF_00265">
    <property type="entry name" value="VapC_Nob1"/>
    <property type="match status" value="1"/>
</dbReference>
<dbReference type="InterPro" id="IPR029060">
    <property type="entry name" value="PIN-like_dom_sf"/>
</dbReference>
<dbReference type="SUPFAM" id="SSF88723">
    <property type="entry name" value="PIN domain-like"/>
    <property type="match status" value="1"/>
</dbReference>
<dbReference type="EMBL" id="BAAATE010000001">
    <property type="protein sequence ID" value="GAA2642421.1"/>
    <property type="molecule type" value="Genomic_DNA"/>
</dbReference>
<dbReference type="PANTHER" id="PTHR33653:SF1">
    <property type="entry name" value="RIBONUCLEASE VAPC2"/>
    <property type="match status" value="1"/>
</dbReference>
<dbReference type="CDD" id="cd18755">
    <property type="entry name" value="PIN_MtVapC3_VapC21-like"/>
    <property type="match status" value="1"/>
</dbReference>
<dbReference type="EC" id="3.1.-.-" evidence="8"/>
<gene>
    <name evidence="8" type="primary">vapC</name>
    <name evidence="10" type="ORF">GCM10010412_002270</name>
</gene>
<proteinExistence type="inferred from homology"/>
<comment type="cofactor">
    <cofactor evidence="1 8">
        <name>Mg(2+)</name>
        <dbReference type="ChEBI" id="CHEBI:18420"/>
    </cofactor>
</comment>
<name>A0ABN3R2W0_9ACTN</name>
<dbReference type="Pfam" id="PF01850">
    <property type="entry name" value="PIN"/>
    <property type="match status" value="1"/>
</dbReference>
<evidence type="ECO:0000256" key="8">
    <source>
        <dbReference type="HAMAP-Rule" id="MF_00265"/>
    </source>
</evidence>
<dbReference type="Proteomes" id="UP001501666">
    <property type="component" value="Unassembled WGS sequence"/>
</dbReference>
<dbReference type="Gene3D" id="3.40.50.1010">
    <property type="entry name" value="5'-nuclease"/>
    <property type="match status" value="1"/>
</dbReference>
<dbReference type="RefSeq" id="WP_346142470.1">
    <property type="nucleotide sequence ID" value="NZ_BAAATE010000001.1"/>
</dbReference>
<evidence type="ECO:0000256" key="2">
    <source>
        <dbReference type="ARBA" id="ARBA00022649"/>
    </source>
</evidence>
<feature type="binding site" evidence="8">
    <location>
        <position position="98"/>
    </location>
    <ligand>
        <name>Mg(2+)</name>
        <dbReference type="ChEBI" id="CHEBI:18420"/>
    </ligand>
</feature>
<comment type="caution">
    <text evidence="10">The sequence shown here is derived from an EMBL/GenBank/DDBJ whole genome shotgun (WGS) entry which is preliminary data.</text>
</comment>
<evidence type="ECO:0000256" key="1">
    <source>
        <dbReference type="ARBA" id="ARBA00001946"/>
    </source>
</evidence>
<comment type="similarity">
    <text evidence="7 8">Belongs to the PINc/VapC protein family.</text>
</comment>
<evidence type="ECO:0000256" key="5">
    <source>
        <dbReference type="ARBA" id="ARBA00022801"/>
    </source>
</evidence>
<dbReference type="PANTHER" id="PTHR33653">
    <property type="entry name" value="RIBONUCLEASE VAPC2"/>
    <property type="match status" value="1"/>
</dbReference>
<evidence type="ECO:0000313" key="11">
    <source>
        <dbReference type="Proteomes" id="UP001501666"/>
    </source>
</evidence>
<sequence>MEVTPYLGDKSALARLHLAPVRARLEPLITKGLVSICAPTQLELLYSARGPADYAQIKSQLDAGFPWMPIPDRGWQRACEIQESLAKSGKHRGPSIADLLIAATAEAWELTVLHYDRDFETIAEVTQQPTEWVVPPGEADPGRG</sequence>
<evidence type="ECO:0000256" key="4">
    <source>
        <dbReference type="ARBA" id="ARBA00022723"/>
    </source>
</evidence>
<keyword evidence="6 8" id="KW-0460">Magnesium</keyword>
<accession>A0ABN3R2W0</accession>
<evidence type="ECO:0000256" key="3">
    <source>
        <dbReference type="ARBA" id="ARBA00022722"/>
    </source>
</evidence>
<evidence type="ECO:0000256" key="6">
    <source>
        <dbReference type="ARBA" id="ARBA00022842"/>
    </source>
</evidence>
<feature type="binding site" evidence="8">
    <location>
        <position position="9"/>
    </location>
    <ligand>
        <name>Mg(2+)</name>
        <dbReference type="ChEBI" id="CHEBI:18420"/>
    </ligand>
</feature>
<dbReference type="InterPro" id="IPR022907">
    <property type="entry name" value="VapC_family"/>
</dbReference>
<reference evidence="10 11" key="1">
    <citation type="journal article" date="2019" name="Int. J. Syst. Evol. Microbiol.">
        <title>The Global Catalogue of Microorganisms (GCM) 10K type strain sequencing project: providing services to taxonomists for standard genome sequencing and annotation.</title>
        <authorList>
            <consortium name="The Broad Institute Genomics Platform"/>
            <consortium name="The Broad Institute Genome Sequencing Center for Infectious Disease"/>
            <person name="Wu L."/>
            <person name="Ma J."/>
        </authorList>
    </citation>
    <scope>NUCLEOTIDE SEQUENCE [LARGE SCALE GENOMIC DNA]</scope>
    <source>
        <strain evidence="10 11">JCM 6835</strain>
    </source>
</reference>
<keyword evidence="8" id="KW-0800">Toxin</keyword>
<dbReference type="InterPro" id="IPR050556">
    <property type="entry name" value="Type_II_TA_system_RNase"/>
</dbReference>
<comment type="function">
    <text evidence="8">Toxic component of a toxin-antitoxin (TA) system. An RNase.</text>
</comment>
<protein>
    <recommendedName>
        <fullName evidence="8">Ribonuclease VapC</fullName>
        <shortName evidence="8">RNase VapC</shortName>
        <ecNumber evidence="8">3.1.-.-</ecNumber>
    </recommendedName>
    <alternativeName>
        <fullName evidence="8">Toxin VapC</fullName>
    </alternativeName>
</protein>
<keyword evidence="2 8" id="KW-1277">Toxin-antitoxin system</keyword>
<feature type="domain" description="PIN" evidence="9">
    <location>
        <begin position="9"/>
        <end position="124"/>
    </location>
</feature>
<evidence type="ECO:0000256" key="7">
    <source>
        <dbReference type="ARBA" id="ARBA00038093"/>
    </source>
</evidence>
<keyword evidence="4 8" id="KW-0479">Metal-binding</keyword>
<keyword evidence="3 8" id="KW-0540">Nuclease</keyword>
<organism evidence="10 11">
    <name type="scientific">Nonomuraea recticatena</name>
    <dbReference type="NCBI Taxonomy" id="46178"/>
    <lineage>
        <taxon>Bacteria</taxon>
        <taxon>Bacillati</taxon>
        <taxon>Actinomycetota</taxon>
        <taxon>Actinomycetes</taxon>
        <taxon>Streptosporangiales</taxon>
        <taxon>Streptosporangiaceae</taxon>
        <taxon>Nonomuraea</taxon>
    </lineage>
</organism>
<evidence type="ECO:0000313" key="10">
    <source>
        <dbReference type="EMBL" id="GAA2642421.1"/>
    </source>
</evidence>
<dbReference type="InterPro" id="IPR002716">
    <property type="entry name" value="PIN_dom"/>
</dbReference>
<keyword evidence="11" id="KW-1185">Reference proteome</keyword>